<dbReference type="InterPro" id="IPR023214">
    <property type="entry name" value="HAD_sf"/>
</dbReference>
<dbReference type="InterPro" id="IPR036412">
    <property type="entry name" value="HAD-like_sf"/>
</dbReference>
<accession>A0ABV9KLX8</accession>
<dbReference type="Gene3D" id="3.40.50.1000">
    <property type="entry name" value="HAD superfamily/HAD-like"/>
    <property type="match status" value="1"/>
</dbReference>
<comment type="caution">
    <text evidence="3">The sequence shown here is derived from an EMBL/GenBank/DDBJ whole genome shotgun (WGS) entry which is preliminary data.</text>
</comment>
<evidence type="ECO:0000256" key="1">
    <source>
        <dbReference type="ARBA" id="ARBA00022801"/>
    </source>
</evidence>
<evidence type="ECO:0000259" key="2">
    <source>
        <dbReference type="Pfam" id="PF05116"/>
    </source>
</evidence>
<dbReference type="SFLD" id="SFLDS00003">
    <property type="entry name" value="Haloacid_Dehalogenase"/>
    <property type="match status" value="1"/>
</dbReference>
<dbReference type="InterPro" id="IPR006379">
    <property type="entry name" value="HAD-SF_hydro_IIB"/>
</dbReference>
<dbReference type="RefSeq" id="WP_380720607.1">
    <property type="nucleotide sequence ID" value="NZ_JBHSGI010000031.1"/>
</dbReference>
<organism evidence="3 4">
    <name type="scientific">Seohaeicola nanhaiensis</name>
    <dbReference type="NCBI Taxonomy" id="1387282"/>
    <lineage>
        <taxon>Bacteria</taxon>
        <taxon>Pseudomonadati</taxon>
        <taxon>Pseudomonadota</taxon>
        <taxon>Alphaproteobacteria</taxon>
        <taxon>Rhodobacterales</taxon>
        <taxon>Roseobacteraceae</taxon>
        <taxon>Seohaeicola</taxon>
    </lineage>
</organism>
<sequence length="262" mass="28341">MTFDAEATDSRAFTLATDLDGTFLGGSDEDRARLYSWIEDNRDSVRLIFVTGRDPEFIGSVCAEGRLPWPEYIIGDVGTTIARVSPERTIAPIEVLEDEIVTRWNDSGARVRQGLENVAGLTVQETPFRYRVSYHYDPDRFDPVAHDIVADLGLDLLISDNRFLDVLPPGVSKGPSLLRLLGHLGIAPARTLAAGDTLNDLSMLVAGTRAVAVGGSEQPLLDALPATPDILRARAIGAAGIAEAIAHFNLHPRSEEILSDAV</sequence>
<keyword evidence="1 3" id="KW-0378">Hydrolase</keyword>
<name>A0ABV9KLX8_9RHOB</name>
<dbReference type="PANTHER" id="PTHR46521">
    <property type="entry name" value="SUCROSE-PHOSPHATASE 2-RELATED"/>
    <property type="match status" value="1"/>
</dbReference>
<dbReference type="EMBL" id="JBHSGI010000031">
    <property type="protein sequence ID" value="MFC4670940.1"/>
    <property type="molecule type" value="Genomic_DNA"/>
</dbReference>
<evidence type="ECO:0000313" key="4">
    <source>
        <dbReference type="Proteomes" id="UP001595973"/>
    </source>
</evidence>
<dbReference type="Gene3D" id="3.90.1070.10">
    <property type="match status" value="1"/>
</dbReference>
<feature type="domain" description="Sucrose phosphatase-like" evidence="2">
    <location>
        <begin position="13"/>
        <end position="249"/>
    </location>
</feature>
<keyword evidence="4" id="KW-1185">Reference proteome</keyword>
<dbReference type="SFLD" id="SFLDG01141">
    <property type="entry name" value="C2.B.1:_Sucrose_Phosphatase_Li"/>
    <property type="match status" value="1"/>
</dbReference>
<dbReference type="SUPFAM" id="SSF56784">
    <property type="entry name" value="HAD-like"/>
    <property type="match status" value="1"/>
</dbReference>
<dbReference type="Proteomes" id="UP001595973">
    <property type="component" value="Unassembled WGS sequence"/>
</dbReference>
<evidence type="ECO:0000313" key="3">
    <source>
        <dbReference type="EMBL" id="MFC4670940.1"/>
    </source>
</evidence>
<protein>
    <submittedName>
        <fullName evidence="3">HAD-IIB family hydrolase</fullName>
    </submittedName>
</protein>
<dbReference type="NCBIfam" id="TIGR01484">
    <property type="entry name" value="HAD-SF-IIB"/>
    <property type="match status" value="1"/>
</dbReference>
<reference evidence="4" key="1">
    <citation type="journal article" date="2019" name="Int. J. Syst. Evol. Microbiol.">
        <title>The Global Catalogue of Microorganisms (GCM) 10K type strain sequencing project: providing services to taxonomists for standard genome sequencing and annotation.</title>
        <authorList>
            <consortium name="The Broad Institute Genomics Platform"/>
            <consortium name="The Broad Institute Genome Sequencing Center for Infectious Disease"/>
            <person name="Wu L."/>
            <person name="Ma J."/>
        </authorList>
    </citation>
    <scope>NUCLEOTIDE SEQUENCE [LARGE SCALE GENOMIC DNA]</scope>
    <source>
        <strain evidence="4">CGMCC 4.7283</strain>
    </source>
</reference>
<gene>
    <name evidence="3" type="ORF">ACFO5X_20495</name>
</gene>
<dbReference type="PANTHER" id="PTHR46521:SF4">
    <property type="entry name" value="SUCROSE-PHOSPHATASE 2-RELATED"/>
    <property type="match status" value="1"/>
</dbReference>
<dbReference type="InterPro" id="IPR006380">
    <property type="entry name" value="SPP-like_dom"/>
</dbReference>
<dbReference type="GO" id="GO:0016787">
    <property type="term" value="F:hydrolase activity"/>
    <property type="evidence" value="ECO:0007669"/>
    <property type="project" value="UniProtKB-KW"/>
</dbReference>
<dbReference type="SFLD" id="SFLDG01140">
    <property type="entry name" value="C2.B:_Phosphomannomutase_and_P"/>
    <property type="match status" value="1"/>
</dbReference>
<dbReference type="InterPro" id="IPR051518">
    <property type="entry name" value="Sucrose_Phosphatase"/>
</dbReference>
<dbReference type="Pfam" id="PF05116">
    <property type="entry name" value="S6PP"/>
    <property type="match status" value="1"/>
</dbReference>
<proteinExistence type="predicted"/>